<evidence type="ECO:0000313" key="3">
    <source>
        <dbReference type="Proteomes" id="UP000192708"/>
    </source>
</evidence>
<name>A0A1W1ZW59_9BURK</name>
<gene>
    <name evidence="2" type="ORF">SAMN06296008_106183</name>
</gene>
<dbReference type="OrthoDB" id="8085537at2"/>
<sequence length="109" mass="12200">MKILFDQGTPAPLREFLPKHEVLTAFELGWSTLKNGELLAAAESEGFEVFVTTDTNLGYQQNLANRKIAIIVLKTTSWPRIKLSAAKIVNAIDHALDNQFLEIDIPYTN</sequence>
<dbReference type="AlphaFoldDB" id="A0A1W1ZW59"/>
<organism evidence="2 3">
    <name type="scientific">Polynucleobacter kasalickyi</name>
    <dbReference type="NCBI Taxonomy" id="1938817"/>
    <lineage>
        <taxon>Bacteria</taxon>
        <taxon>Pseudomonadati</taxon>
        <taxon>Pseudomonadota</taxon>
        <taxon>Betaproteobacteria</taxon>
        <taxon>Burkholderiales</taxon>
        <taxon>Burkholderiaceae</taxon>
        <taxon>Polynucleobacter</taxon>
    </lineage>
</organism>
<dbReference type="Pfam" id="PF18480">
    <property type="entry name" value="DUF5615"/>
    <property type="match status" value="1"/>
</dbReference>
<evidence type="ECO:0000313" key="2">
    <source>
        <dbReference type="EMBL" id="SMC52695.1"/>
    </source>
</evidence>
<evidence type="ECO:0000259" key="1">
    <source>
        <dbReference type="Pfam" id="PF18480"/>
    </source>
</evidence>
<dbReference type="Proteomes" id="UP000192708">
    <property type="component" value="Unassembled WGS sequence"/>
</dbReference>
<dbReference type="STRING" id="1938817.SAMN06296008_106183"/>
<accession>A0A1W1ZW59</accession>
<dbReference type="EMBL" id="FWXJ01000006">
    <property type="protein sequence ID" value="SMC52695.1"/>
    <property type="molecule type" value="Genomic_DNA"/>
</dbReference>
<dbReference type="InterPro" id="IPR041049">
    <property type="entry name" value="DUF5615"/>
</dbReference>
<protein>
    <recommendedName>
        <fullName evidence="1">DUF5615 domain-containing protein</fullName>
    </recommendedName>
</protein>
<keyword evidence="3" id="KW-1185">Reference proteome</keyword>
<reference evidence="2 3" key="1">
    <citation type="submission" date="2017-04" db="EMBL/GenBank/DDBJ databases">
        <authorList>
            <person name="Afonso C.L."/>
            <person name="Miller P.J."/>
            <person name="Scott M.A."/>
            <person name="Spackman E."/>
            <person name="Goraichik I."/>
            <person name="Dimitrov K.M."/>
            <person name="Suarez D.L."/>
            <person name="Swayne D.E."/>
        </authorList>
    </citation>
    <scope>NUCLEOTIDE SEQUENCE [LARGE SCALE GENOMIC DNA]</scope>
    <source>
        <strain evidence="2 3">VK13</strain>
    </source>
</reference>
<proteinExistence type="predicted"/>
<dbReference type="RefSeq" id="WP_084283504.1">
    <property type="nucleotide sequence ID" value="NZ_FWXJ01000006.1"/>
</dbReference>
<feature type="domain" description="DUF5615" evidence="1">
    <location>
        <begin position="1"/>
        <end position="92"/>
    </location>
</feature>